<dbReference type="EMBL" id="AP023359">
    <property type="protein sequence ID" value="BCJ68865.1"/>
    <property type="molecule type" value="Genomic_DNA"/>
</dbReference>
<feature type="region of interest" description="Disordered" evidence="1">
    <location>
        <begin position="1"/>
        <end position="25"/>
    </location>
</feature>
<dbReference type="Proteomes" id="UP000680866">
    <property type="component" value="Chromosome"/>
</dbReference>
<evidence type="ECO:0000259" key="2">
    <source>
        <dbReference type="Pfam" id="PF13360"/>
    </source>
</evidence>
<feature type="domain" description="Pyrrolo-quinoline quinone repeat" evidence="2">
    <location>
        <begin position="227"/>
        <end position="332"/>
    </location>
</feature>
<dbReference type="SUPFAM" id="SSF50998">
    <property type="entry name" value="Quinoprotein alcohol dehydrogenase-like"/>
    <property type="match status" value="1"/>
</dbReference>
<evidence type="ECO:0000313" key="3">
    <source>
        <dbReference type="EMBL" id="BCJ68865.1"/>
    </source>
</evidence>
<dbReference type="AlphaFoldDB" id="A0A810NC17"/>
<organism evidence="3 4">
    <name type="scientific">Polymorphospora rubra</name>
    <dbReference type="NCBI Taxonomy" id="338584"/>
    <lineage>
        <taxon>Bacteria</taxon>
        <taxon>Bacillati</taxon>
        <taxon>Actinomycetota</taxon>
        <taxon>Actinomycetes</taxon>
        <taxon>Micromonosporales</taxon>
        <taxon>Micromonosporaceae</taxon>
        <taxon>Polymorphospora</taxon>
    </lineage>
</organism>
<dbReference type="RefSeq" id="WP_212818035.1">
    <property type="nucleotide sequence ID" value="NZ_AP023359.1"/>
</dbReference>
<dbReference type="KEGG" id="pry:Prubr_58860"/>
<reference evidence="3" key="1">
    <citation type="submission" date="2020-08" db="EMBL/GenBank/DDBJ databases">
        <title>Whole genome shotgun sequence of Polymorphospora rubra NBRC 101157.</title>
        <authorList>
            <person name="Komaki H."/>
            <person name="Tamura T."/>
        </authorList>
    </citation>
    <scope>NUCLEOTIDE SEQUENCE</scope>
    <source>
        <strain evidence="3">NBRC 101157</strain>
    </source>
</reference>
<dbReference type="Gene3D" id="2.130.10.10">
    <property type="entry name" value="YVTN repeat-like/Quinoprotein amine dehydrogenase"/>
    <property type="match status" value="1"/>
</dbReference>
<proteinExistence type="predicted"/>
<dbReference type="Pfam" id="PF13360">
    <property type="entry name" value="PQQ_2"/>
    <property type="match status" value="1"/>
</dbReference>
<sequence length="474" mass="50019">MSTGTVIDLGTRDHEPSGEPGPPRRLRFRRLRPAVAALAAVLVLATAGSNPLPEPALVEVAVLAAAGTHQQFLVGDRLYVLAPEAGGARLALTAHDLDRNTTLWTVPVGPEVRVTDYPRPAAQLRPVDDQLLVHIQGGTSAVDAATGRTRWSVPHQITDVHPGGVGLSSQPVWSSTVPPPDRPPAVVGVFDPTTALTESAPPPDEPRRFHLDPATGTVIAVPPAGMSVRAFDLADGTELWTADLVRSGVLLTGAATPTVAVVTTDGGIELRDARTGATRHRRPAEPDRPATGAVGAGGLVLVRDTSPAVNAYAADTLEPAWRTAIRPDEEWTLVCGTRICVRSEVQTSLLDPMTGVLLGRVALDGHLTSRGGHLIALASLGEGFVDHTVDPASGQRLVSLSAWPKMADALDDSPAVLSRFAGGPRRLWLAVLDPGATAVRPLGVVPHRSYGCQSSDSHIVCRTRTDELRAWRYH</sequence>
<evidence type="ECO:0000256" key="1">
    <source>
        <dbReference type="SAM" id="MobiDB-lite"/>
    </source>
</evidence>
<gene>
    <name evidence="3" type="ORF">Prubr_58860</name>
</gene>
<dbReference type="InterPro" id="IPR011047">
    <property type="entry name" value="Quinoprotein_ADH-like_sf"/>
</dbReference>
<keyword evidence="4" id="KW-1185">Reference proteome</keyword>
<dbReference type="InterPro" id="IPR015943">
    <property type="entry name" value="WD40/YVTN_repeat-like_dom_sf"/>
</dbReference>
<evidence type="ECO:0000313" key="4">
    <source>
        <dbReference type="Proteomes" id="UP000680866"/>
    </source>
</evidence>
<accession>A0A810NC17</accession>
<name>A0A810NC17_9ACTN</name>
<protein>
    <recommendedName>
        <fullName evidence="2">Pyrrolo-quinoline quinone repeat domain-containing protein</fullName>
    </recommendedName>
</protein>
<dbReference type="InterPro" id="IPR002372">
    <property type="entry name" value="PQQ_rpt_dom"/>
</dbReference>